<sequence length="138" mass="16133">KNTKNEKPIQVEDNNSGSLEYINKSNPSWNKQVAQKTKKFKEITNTQKEELKENRTYITKKKILSVKRNDNIETLLEQNNNTSTYNEEVIEVNTCNEEIFETSTCNEDNIQTTTHNKEVSKASTDNKTTWKQQLKMNQ</sequence>
<protein>
    <submittedName>
        <fullName evidence="2">1956_t:CDS:1</fullName>
    </submittedName>
</protein>
<evidence type="ECO:0000313" key="3">
    <source>
        <dbReference type="Proteomes" id="UP000789759"/>
    </source>
</evidence>
<reference evidence="2" key="1">
    <citation type="submission" date="2021-06" db="EMBL/GenBank/DDBJ databases">
        <authorList>
            <person name="Kallberg Y."/>
            <person name="Tangrot J."/>
            <person name="Rosling A."/>
        </authorList>
    </citation>
    <scope>NUCLEOTIDE SEQUENCE</scope>
    <source>
        <strain evidence="2">FL966</strain>
    </source>
</reference>
<accession>A0A9N9NU04</accession>
<dbReference type="Proteomes" id="UP000789759">
    <property type="component" value="Unassembled WGS sequence"/>
</dbReference>
<dbReference type="AlphaFoldDB" id="A0A9N9NU04"/>
<feature type="region of interest" description="Disordered" evidence="1">
    <location>
        <begin position="1"/>
        <end position="33"/>
    </location>
</feature>
<evidence type="ECO:0000313" key="2">
    <source>
        <dbReference type="EMBL" id="CAG8760209.1"/>
    </source>
</evidence>
<gene>
    <name evidence="2" type="ORF">CPELLU_LOCUS15255</name>
</gene>
<feature type="compositionally biased region" description="Polar residues" evidence="1">
    <location>
        <begin position="12"/>
        <end position="33"/>
    </location>
</feature>
<evidence type="ECO:0000256" key="1">
    <source>
        <dbReference type="SAM" id="MobiDB-lite"/>
    </source>
</evidence>
<comment type="caution">
    <text evidence="2">The sequence shown here is derived from an EMBL/GenBank/DDBJ whole genome shotgun (WGS) entry which is preliminary data.</text>
</comment>
<proteinExistence type="predicted"/>
<feature type="compositionally biased region" description="Basic and acidic residues" evidence="1">
    <location>
        <begin position="1"/>
        <end position="10"/>
    </location>
</feature>
<keyword evidence="3" id="KW-1185">Reference proteome</keyword>
<dbReference type="EMBL" id="CAJVQA010019698">
    <property type="protein sequence ID" value="CAG8760209.1"/>
    <property type="molecule type" value="Genomic_DNA"/>
</dbReference>
<feature type="region of interest" description="Disordered" evidence="1">
    <location>
        <begin position="112"/>
        <end position="138"/>
    </location>
</feature>
<feature type="compositionally biased region" description="Polar residues" evidence="1">
    <location>
        <begin position="121"/>
        <end position="138"/>
    </location>
</feature>
<organism evidence="2 3">
    <name type="scientific">Cetraspora pellucida</name>
    <dbReference type="NCBI Taxonomy" id="1433469"/>
    <lineage>
        <taxon>Eukaryota</taxon>
        <taxon>Fungi</taxon>
        <taxon>Fungi incertae sedis</taxon>
        <taxon>Mucoromycota</taxon>
        <taxon>Glomeromycotina</taxon>
        <taxon>Glomeromycetes</taxon>
        <taxon>Diversisporales</taxon>
        <taxon>Gigasporaceae</taxon>
        <taxon>Cetraspora</taxon>
    </lineage>
</organism>
<feature type="non-terminal residue" evidence="2">
    <location>
        <position position="1"/>
    </location>
</feature>
<name>A0A9N9NU04_9GLOM</name>